<reference evidence="2" key="1">
    <citation type="submission" date="2018-05" db="EMBL/GenBank/DDBJ databases">
        <authorList>
            <person name="Lanie J.A."/>
            <person name="Ng W.-L."/>
            <person name="Kazmierczak K.M."/>
            <person name="Andrzejewski T.M."/>
            <person name="Davidsen T.M."/>
            <person name="Wayne K.J."/>
            <person name="Tettelin H."/>
            <person name="Glass J.I."/>
            <person name="Rusch D."/>
            <person name="Podicherti R."/>
            <person name="Tsui H.-C.T."/>
            <person name="Winkler M.E."/>
        </authorList>
    </citation>
    <scope>NUCLEOTIDE SEQUENCE</scope>
</reference>
<name>A0A382JYB0_9ZZZZ</name>
<evidence type="ECO:0000313" key="2">
    <source>
        <dbReference type="EMBL" id="SVC15511.1"/>
    </source>
</evidence>
<accession>A0A382JYB0</accession>
<proteinExistence type="predicted"/>
<organism evidence="2">
    <name type="scientific">marine metagenome</name>
    <dbReference type="NCBI Taxonomy" id="408172"/>
    <lineage>
        <taxon>unclassified sequences</taxon>
        <taxon>metagenomes</taxon>
        <taxon>ecological metagenomes</taxon>
    </lineage>
</organism>
<gene>
    <name evidence="2" type="ORF">METZ01_LOCUS268365</name>
</gene>
<protein>
    <submittedName>
        <fullName evidence="2">Uncharacterized protein</fullName>
    </submittedName>
</protein>
<dbReference type="EMBL" id="UINC01076389">
    <property type="protein sequence ID" value="SVC15511.1"/>
    <property type="molecule type" value="Genomic_DNA"/>
</dbReference>
<evidence type="ECO:0000256" key="1">
    <source>
        <dbReference type="SAM" id="MobiDB-lite"/>
    </source>
</evidence>
<sequence length="134" mass="14990">MHGELPTGDQWTDADFPGGDWDGEDDYNPLENHPGLSPGGGANCYPGHPGGQCHHECYIYTDMVKDAWHCAIRQLQFCPDTEVIVFVGTRKGNNRHKCNTKGVRQACAGMLRNLAQHNLFIGVKNSDHYAMEWF</sequence>
<dbReference type="AlphaFoldDB" id="A0A382JYB0"/>
<feature type="region of interest" description="Disordered" evidence="1">
    <location>
        <begin position="1"/>
        <end position="33"/>
    </location>
</feature>